<evidence type="ECO:0000256" key="16">
    <source>
        <dbReference type="SAM" id="MobiDB-lite"/>
    </source>
</evidence>
<evidence type="ECO:0000256" key="6">
    <source>
        <dbReference type="ARBA" id="ARBA00022617"/>
    </source>
</evidence>
<name>A0ABR0SXB9_9HYPO</name>
<evidence type="ECO:0000256" key="3">
    <source>
        <dbReference type="ARBA" id="ARBA00010031"/>
    </source>
</evidence>
<evidence type="ECO:0000256" key="17">
    <source>
        <dbReference type="SAM" id="SignalP"/>
    </source>
</evidence>
<comment type="caution">
    <text evidence="15">Lacks conserved residue(s) required for the propagation of feature annotation.</text>
</comment>
<keyword evidence="20" id="KW-1185">Reference proteome</keyword>
<sequence length="171" mass="16790">MKVSPLILVATLFGSAIAQNRADFLPSCSLKCLDNATQKTTNCALDDAVCWCVQKNYEAIYNSALACVLQACGPDVSVGKVLPAAAKFCAAASASASAHASPTQTSNPSSSEDTTTVKQSSSPSVTAGPGSPSNTTGTSAPTSTSASTGAAATAGPLGTVAFLVAGAIAAL</sequence>
<keyword evidence="6 15" id="KW-0349">Heme</keyword>
<dbReference type="Pfam" id="PF05730">
    <property type="entry name" value="CFEM"/>
    <property type="match status" value="1"/>
</dbReference>
<keyword evidence="9 17" id="KW-0732">Signal</keyword>
<keyword evidence="14" id="KW-0449">Lipoprotein</keyword>
<dbReference type="Proteomes" id="UP001338125">
    <property type="component" value="Unassembled WGS sequence"/>
</dbReference>
<keyword evidence="10 15" id="KW-0408">Iron</keyword>
<evidence type="ECO:0000256" key="4">
    <source>
        <dbReference type="ARBA" id="ARBA00022475"/>
    </source>
</evidence>
<accession>A0ABR0SXB9</accession>
<keyword evidence="8 15" id="KW-0479">Metal-binding</keyword>
<evidence type="ECO:0000256" key="11">
    <source>
        <dbReference type="ARBA" id="ARBA00023136"/>
    </source>
</evidence>
<comment type="similarity">
    <text evidence="3">Belongs to the RBT5 family.</text>
</comment>
<feature type="chain" id="PRO_5046104781" description="CFEM domain-containing protein" evidence="17">
    <location>
        <begin position="19"/>
        <end position="171"/>
    </location>
</feature>
<feature type="domain" description="CFEM" evidence="18">
    <location>
        <begin position="1"/>
        <end position="116"/>
    </location>
</feature>
<feature type="region of interest" description="Disordered" evidence="16">
    <location>
        <begin position="97"/>
        <end position="151"/>
    </location>
</feature>
<evidence type="ECO:0000256" key="15">
    <source>
        <dbReference type="PROSITE-ProRule" id="PRU01356"/>
    </source>
</evidence>
<keyword evidence="7" id="KW-0336">GPI-anchor</keyword>
<keyword evidence="11" id="KW-0472">Membrane</keyword>
<evidence type="ECO:0000256" key="12">
    <source>
        <dbReference type="ARBA" id="ARBA00023157"/>
    </source>
</evidence>
<evidence type="ECO:0000313" key="19">
    <source>
        <dbReference type="EMBL" id="KAK5996836.1"/>
    </source>
</evidence>
<reference evidence="19 20" key="1">
    <citation type="submission" date="2024-01" db="EMBL/GenBank/DDBJ databases">
        <title>Complete genome of Cladobotryum mycophilum ATHUM6906.</title>
        <authorList>
            <person name="Christinaki A.C."/>
            <person name="Myridakis A.I."/>
            <person name="Kouvelis V.N."/>
        </authorList>
    </citation>
    <scope>NUCLEOTIDE SEQUENCE [LARGE SCALE GENOMIC DNA]</scope>
    <source>
        <strain evidence="19 20">ATHUM6906</strain>
    </source>
</reference>
<keyword evidence="13" id="KW-0325">Glycoprotein</keyword>
<keyword evidence="12 15" id="KW-1015">Disulfide bond</keyword>
<proteinExistence type="inferred from homology"/>
<dbReference type="InterPro" id="IPR051735">
    <property type="entry name" value="CFEM_domain"/>
</dbReference>
<gene>
    <name evidence="19" type="ORF">PT974_02181</name>
</gene>
<evidence type="ECO:0000256" key="2">
    <source>
        <dbReference type="ARBA" id="ARBA00004613"/>
    </source>
</evidence>
<organism evidence="19 20">
    <name type="scientific">Cladobotryum mycophilum</name>
    <dbReference type="NCBI Taxonomy" id="491253"/>
    <lineage>
        <taxon>Eukaryota</taxon>
        <taxon>Fungi</taxon>
        <taxon>Dikarya</taxon>
        <taxon>Ascomycota</taxon>
        <taxon>Pezizomycotina</taxon>
        <taxon>Sordariomycetes</taxon>
        <taxon>Hypocreomycetidae</taxon>
        <taxon>Hypocreales</taxon>
        <taxon>Hypocreaceae</taxon>
        <taxon>Cladobotryum</taxon>
    </lineage>
</organism>
<evidence type="ECO:0000256" key="1">
    <source>
        <dbReference type="ARBA" id="ARBA00004609"/>
    </source>
</evidence>
<dbReference type="InterPro" id="IPR008427">
    <property type="entry name" value="Extracellular_membr_CFEM_dom"/>
</dbReference>
<comment type="caution">
    <text evidence="19">The sequence shown here is derived from an EMBL/GenBank/DDBJ whole genome shotgun (WGS) entry which is preliminary data.</text>
</comment>
<evidence type="ECO:0000256" key="14">
    <source>
        <dbReference type="ARBA" id="ARBA00023288"/>
    </source>
</evidence>
<feature type="disulfide bond" evidence="15">
    <location>
        <begin position="43"/>
        <end position="50"/>
    </location>
</feature>
<feature type="binding site" description="axial binding residue" evidence="15">
    <location>
        <position position="47"/>
    </location>
    <ligand>
        <name>heme</name>
        <dbReference type="ChEBI" id="CHEBI:30413"/>
    </ligand>
    <ligandPart>
        <name>Fe</name>
        <dbReference type="ChEBI" id="CHEBI:18248"/>
    </ligandPart>
</feature>
<feature type="compositionally biased region" description="Low complexity" evidence="16">
    <location>
        <begin position="126"/>
        <end position="151"/>
    </location>
</feature>
<evidence type="ECO:0000259" key="18">
    <source>
        <dbReference type="PROSITE" id="PS52012"/>
    </source>
</evidence>
<dbReference type="EMBL" id="JAVFKD010000002">
    <property type="protein sequence ID" value="KAK5996836.1"/>
    <property type="molecule type" value="Genomic_DNA"/>
</dbReference>
<feature type="signal peptide" evidence="17">
    <location>
        <begin position="1"/>
        <end position="18"/>
    </location>
</feature>
<evidence type="ECO:0000256" key="8">
    <source>
        <dbReference type="ARBA" id="ARBA00022723"/>
    </source>
</evidence>
<evidence type="ECO:0000256" key="13">
    <source>
        <dbReference type="ARBA" id="ARBA00023180"/>
    </source>
</evidence>
<keyword evidence="5" id="KW-0964">Secreted</keyword>
<feature type="compositionally biased region" description="Polar residues" evidence="16">
    <location>
        <begin position="102"/>
        <end position="125"/>
    </location>
</feature>
<evidence type="ECO:0000256" key="10">
    <source>
        <dbReference type="ARBA" id="ARBA00023004"/>
    </source>
</evidence>
<dbReference type="PANTHER" id="PTHR37928">
    <property type="entry name" value="CFEM DOMAIN PROTEIN (AFU_ORTHOLOGUE AFUA_6G14090)"/>
    <property type="match status" value="1"/>
</dbReference>
<comment type="subcellular location">
    <subcellularLocation>
        <location evidence="1">Cell membrane</location>
        <topology evidence="1">Lipid-anchor</topology>
        <topology evidence="1">GPI-anchor</topology>
    </subcellularLocation>
    <subcellularLocation>
        <location evidence="2">Secreted</location>
    </subcellularLocation>
</comment>
<evidence type="ECO:0000256" key="5">
    <source>
        <dbReference type="ARBA" id="ARBA00022525"/>
    </source>
</evidence>
<dbReference type="PROSITE" id="PS52012">
    <property type="entry name" value="CFEM"/>
    <property type="match status" value="1"/>
</dbReference>
<evidence type="ECO:0000256" key="7">
    <source>
        <dbReference type="ARBA" id="ARBA00022622"/>
    </source>
</evidence>
<protein>
    <recommendedName>
        <fullName evidence="18">CFEM domain-containing protein</fullName>
    </recommendedName>
</protein>
<keyword evidence="4" id="KW-1003">Cell membrane</keyword>
<evidence type="ECO:0000313" key="20">
    <source>
        <dbReference type="Proteomes" id="UP001338125"/>
    </source>
</evidence>
<evidence type="ECO:0000256" key="9">
    <source>
        <dbReference type="ARBA" id="ARBA00022729"/>
    </source>
</evidence>
<dbReference type="SMART" id="SM00747">
    <property type="entry name" value="CFEM"/>
    <property type="match status" value="1"/>
</dbReference>
<dbReference type="PANTHER" id="PTHR37928:SF2">
    <property type="entry name" value="GPI ANCHORED CFEM DOMAIN PROTEIN (AFU_ORTHOLOGUE AFUA_6G10580)"/>
    <property type="match status" value="1"/>
</dbReference>